<dbReference type="Gene3D" id="1.10.10.1320">
    <property type="entry name" value="Anti-sigma factor, zinc-finger domain"/>
    <property type="match status" value="1"/>
</dbReference>
<keyword evidence="3" id="KW-1133">Transmembrane helix</keyword>
<organism evidence="6 7">
    <name type="scientific">Alkalihalobacterium chitinilyticum</name>
    <dbReference type="NCBI Taxonomy" id="2980103"/>
    <lineage>
        <taxon>Bacteria</taxon>
        <taxon>Bacillati</taxon>
        <taxon>Bacillota</taxon>
        <taxon>Bacilli</taxon>
        <taxon>Bacillales</taxon>
        <taxon>Bacillaceae</taxon>
        <taxon>Alkalihalobacterium</taxon>
    </lineage>
</organism>
<evidence type="ECO:0000313" key="6">
    <source>
        <dbReference type="EMBL" id="MDE5413305.1"/>
    </source>
</evidence>
<proteinExistence type="inferred from homology"/>
<evidence type="ECO:0000313" key="7">
    <source>
        <dbReference type="Proteomes" id="UP001148125"/>
    </source>
</evidence>
<keyword evidence="7" id="KW-1185">Reference proteome</keyword>
<evidence type="ECO:0000259" key="4">
    <source>
        <dbReference type="Pfam" id="PF13490"/>
    </source>
</evidence>
<name>A0ABT5VCX7_9BACI</name>
<evidence type="ECO:0000256" key="2">
    <source>
        <dbReference type="ARBA" id="ARBA00024438"/>
    </source>
</evidence>
<feature type="domain" description="DUF4179" evidence="5">
    <location>
        <begin position="81"/>
        <end position="176"/>
    </location>
</feature>
<dbReference type="RefSeq" id="WP_275117924.1">
    <property type="nucleotide sequence ID" value="NZ_JAOTPO010000004.1"/>
</dbReference>
<dbReference type="InterPro" id="IPR041916">
    <property type="entry name" value="Anti_sigma_zinc_sf"/>
</dbReference>
<reference evidence="6" key="1">
    <citation type="submission" date="2024-05" db="EMBL/GenBank/DDBJ databases">
        <title>Alkalihalobacillus sp. strain MEB203 novel alkaliphilic bacterium from Lonar Lake, India.</title>
        <authorList>
            <person name="Joshi A."/>
            <person name="Thite S."/>
            <person name="Mengade P."/>
        </authorList>
    </citation>
    <scope>NUCLEOTIDE SEQUENCE</scope>
    <source>
        <strain evidence="6">MEB 203</strain>
    </source>
</reference>
<protein>
    <recommendedName>
        <fullName evidence="2">Anti-sigma-W factor RsiW</fullName>
    </recommendedName>
</protein>
<dbReference type="InterPro" id="IPR025436">
    <property type="entry name" value="DUF4179"/>
</dbReference>
<dbReference type="Gene3D" id="2.60.40.1630">
    <property type="entry name" value="bacillus anthracis domain"/>
    <property type="match status" value="1"/>
</dbReference>
<dbReference type="InterPro" id="IPR027383">
    <property type="entry name" value="Znf_put"/>
</dbReference>
<evidence type="ECO:0000256" key="1">
    <source>
        <dbReference type="ARBA" id="ARBA00024353"/>
    </source>
</evidence>
<feature type="domain" description="Putative zinc-finger" evidence="4">
    <location>
        <begin position="3"/>
        <end position="37"/>
    </location>
</feature>
<keyword evidence="3" id="KW-0472">Membrane</keyword>
<dbReference type="Proteomes" id="UP001148125">
    <property type="component" value="Unassembled WGS sequence"/>
</dbReference>
<dbReference type="EMBL" id="JAOTPO010000004">
    <property type="protein sequence ID" value="MDE5413305.1"/>
    <property type="molecule type" value="Genomic_DNA"/>
</dbReference>
<feature type="transmembrane region" description="Helical" evidence="3">
    <location>
        <begin position="89"/>
        <end position="110"/>
    </location>
</feature>
<sequence length="534" mass="61924">MSCKRCEEHVLNYIEGRLGEEETRSFEHHLNECEDCREEYMDLQQMMSIFNDEKNHVKPPDNFMRSIKEKIQTSKPTPKPKSKRKILEIFRPVAWVTAILFSFLFIGTAFATNGFSGLFDWWKQHSVNHQQQVDESIAQGVGERLNIEKVSGDVKVTITNVVADDLQTHIYYEIEDLSDQGYYMMDFVDGIEILNTDEYWADPYTSTPLRSHVRLHSDEDFIVKGRLGVSPMGVEEGVISLQLTQLAEVLSDWKESNKMNIAPSEDNERFSGNWTFDIPIQKHPMVVKEMNVDVELDGHKVKFDKITIAPTMTILSYQPRSSGLVEKLIHIQFQGIEAGGRMYERSPILFGNNSSTVGGTIVFSEVAFDSMYLLQPEEIFIHIDGYVVQVQDDKEILFDFEEDYSFEYLGTKTSIEDIHLGNPTTFKMIEEVNSDRQYGSYWFELIYDDDPYKFYSSTIGTNGVIVDAYGQTYEALDYLYRMNELEEPQYFTTESDVTVWSEDETMEVIQPIGIQIIEYQKNKWNNKKIEVDLR</sequence>
<dbReference type="Pfam" id="PF13786">
    <property type="entry name" value="DUF4179"/>
    <property type="match status" value="1"/>
</dbReference>
<gene>
    <name evidence="6" type="ORF">N7Z68_07895</name>
</gene>
<evidence type="ECO:0000259" key="5">
    <source>
        <dbReference type="Pfam" id="PF13786"/>
    </source>
</evidence>
<comment type="similarity">
    <text evidence="1">Belongs to the zinc-associated anti-sigma factor (ZAS) superfamily. Anti-sigma-W factor family.</text>
</comment>
<keyword evidence="3" id="KW-0812">Transmembrane</keyword>
<evidence type="ECO:0000256" key="3">
    <source>
        <dbReference type="SAM" id="Phobius"/>
    </source>
</evidence>
<accession>A0ABT5VCX7</accession>
<comment type="caution">
    <text evidence="6">The sequence shown here is derived from an EMBL/GenBank/DDBJ whole genome shotgun (WGS) entry which is preliminary data.</text>
</comment>
<dbReference type="Pfam" id="PF13490">
    <property type="entry name" value="zf-HC2"/>
    <property type="match status" value="1"/>
</dbReference>